<feature type="domain" description="Integrase-type" evidence="3">
    <location>
        <begin position="209"/>
        <end position="250"/>
    </location>
</feature>
<dbReference type="OrthoDB" id="10575216at2759"/>
<dbReference type="EMBL" id="SWJQ01000656">
    <property type="protein sequence ID" value="TRZ11837.1"/>
    <property type="molecule type" value="Genomic_DNA"/>
</dbReference>
<evidence type="ECO:0000256" key="1">
    <source>
        <dbReference type="PROSITE-ProRule" id="PRU00450"/>
    </source>
</evidence>
<evidence type="ECO:0000256" key="2">
    <source>
        <dbReference type="SAM" id="MobiDB-lite"/>
    </source>
</evidence>
<dbReference type="GO" id="GO:0008270">
    <property type="term" value="F:zinc ion binding"/>
    <property type="evidence" value="ECO:0007669"/>
    <property type="project" value="UniProtKB-KW"/>
</dbReference>
<gene>
    <name evidence="4" type="ORF">HGM15179_015274</name>
</gene>
<dbReference type="PANTHER" id="PTHR33395:SF22">
    <property type="entry name" value="REVERSE TRANSCRIPTASE DOMAIN-CONTAINING PROTEIN"/>
    <property type="match status" value="1"/>
</dbReference>
<dbReference type="InterPro" id="IPR017856">
    <property type="entry name" value="Integrase-like_N"/>
</dbReference>
<feature type="region of interest" description="Disordered" evidence="2">
    <location>
        <begin position="298"/>
        <end position="325"/>
    </location>
</feature>
<keyword evidence="1" id="KW-0479">Metal-binding</keyword>
<dbReference type="Pfam" id="PF02022">
    <property type="entry name" value="Integrase_Zn"/>
    <property type="match status" value="1"/>
</dbReference>
<dbReference type="GO" id="GO:0031012">
    <property type="term" value="C:extracellular matrix"/>
    <property type="evidence" value="ECO:0007669"/>
    <property type="project" value="TreeGrafter"/>
</dbReference>
<sequence>MKRKSDKNARRPAGMIKELLDKHKHIRAASREWNKGQVAGEESKEIVQAATDQIKKAKAPGELSLASDVKGNKKNFYRTSLVAFIDKVTALEYKLRKIDITYLGLYKAFDTEPHGILLCKLEEYGFDVWTVGMKTLGSEFVNDSKMCSTVDMLEGRDAIQRDLHSPERWAHANLKVPARPKGTFFASRIHGGKTCKSKLTMVISSTLPNIFEQAKLSHAFLHQNVQAFVQMFCISKDQAKAIISACPDCQLIQPPLSTGAVNPQVFTAKASPCECQTLEGRRNVWRKEDLPLVEENQVGGHLDRPNNHKSMGPNGTHPQIHRPQWDTPMSGEGIADVIAEILFIIFEKSWRSEELSEDWRKASVTPAFEKQEGGPRKLQSASPSLCPGKVMEQLIMDVISKHVEEKVIKSSQHGFTRGSHA</sequence>
<dbReference type="PROSITE" id="PS50876">
    <property type="entry name" value="ZF_INTEGRASE"/>
    <property type="match status" value="1"/>
</dbReference>
<dbReference type="InterPro" id="IPR003308">
    <property type="entry name" value="Integrase_Zn-bd_dom_N"/>
</dbReference>
<reference evidence="4" key="1">
    <citation type="submission" date="2019-04" db="EMBL/GenBank/DDBJ databases">
        <title>Genome assembly of Zosterops borbonicus 15179.</title>
        <authorList>
            <person name="Leroy T."/>
            <person name="Anselmetti Y."/>
            <person name="Tilak M.-K."/>
            <person name="Nabholz B."/>
        </authorList>
    </citation>
    <scope>NUCLEOTIDE SEQUENCE</scope>
    <source>
        <strain evidence="4">HGM_15179</strain>
        <tissue evidence="4">Muscle</tissue>
    </source>
</reference>
<dbReference type="PANTHER" id="PTHR33395">
    <property type="entry name" value="TRANSCRIPTASE, PUTATIVE-RELATED-RELATED"/>
    <property type="match status" value="1"/>
</dbReference>
<comment type="caution">
    <text evidence="4">The sequence shown here is derived from an EMBL/GenBank/DDBJ whole genome shotgun (WGS) entry which is preliminary data.</text>
</comment>
<dbReference type="GO" id="GO:0061343">
    <property type="term" value="P:cell adhesion involved in heart morphogenesis"/>
    <property type="evidence" value="ECO:0007669"/>
    <property type="project" value="TreeGrafter"/>
</dbReference>
<name>A0A8K1LFE5_9PASS</name>
<protein>
    <recommendedName>
        <fullName evidence="3">Integrase-type domain-containing protein</fullName>
    </recommendedName>
</protein>
<evidence type="ECO:0000259" key="3">
    <source>
        <dbReference type="PROSITE" id="PS50876"/>
    </source>
</evidence>
<keyword evidence="5" id="KW-1185">Reference proteome</keyword>
<dbReference type="AlphaFoldDB" id="A0A8K1LFE5"/>
<evidence type="ECO:0000313" key="5">
    <source>
        <dbReference type="Proteomes" id="UP000796761"/>
    </source>
</evidence>
<proteinExistence type="predicted"/>
<dbReference type="SUPFAM" id="SSF46919">
    <property type="entry name" value="N-terminal Zn binding domain of HIV integrase"/>
    <property type="match status" value="1"/>
</dbReference>
<organism evidence="4 5">
    <name type="scientific">Zosterops borbonicus</name>
    <dbReference type="NCBI Taxonomy" id="364589"/>
    <lineage>
        <taxon>Eukaryota</taxon>
        <taxon>Metazoa</taxon>
        <taxon>Chordata</taxon>
        <taxon>Craniata</taxon>
        <taxon>Vertebrata</taxon>
        <taxon>Euteleostomi</taxon>
        <taxon>Archelosauria</taxon>
        <taxon>Archosauria</taxon>
        <taxon>Dinosauria</taxon>
        <taxon>Saurischia</taxon>
        <taxon>Theropoda</taxon>
        <taxon>Coelurosauria</taxon>
        <taxon>Aves</taxon>
        <taxon>Neognathae</taxon>
        <taxon>Neoaves</taxon>
        <taxon>Telluraves</taxon>
        <taxon>Australaves</taxon>
        <taxon>Passeriformes</taxon>
        <taxon>Sylvioidea</taxon>
        <taxon>Zosteropidae</taxon>
        <taxon>Zosterops</taxon>
    </lineage>
</organism>
<dbReference type="Proteomes" id="UP000796761">
    <property type="component" value="Unassembled WGS sequence"/>
</dbReference>
<keyword evidence="1" id="KW-0863">Zinc-finger</keyword>
<dbReference type="Gene3D" id="1.10.10.200">
    <property type="match status" value="1"/>
</dbReference>
<evidence type="ECO:0000313" key="4">
    <source>
        <dbReference type="EMBL" id="TRZ11837.1"/>
    </source>
</evidence>
<keyword evidence="1" id="KW-0862">Zinc</keyword>
<dbReference type="GO" id="GO:0007508">
    <property type="term" value="P:larval heart development"/>
    <property type="evidence" value="ECO:0007669"/>
    <property type="project" value="TreeGrafter"/>
</dbReference>
<accession>A0A8K1LFE5</accession>